<dbReference type="AlphaFoldDB" id="A0A4Y2AWE8"/>
<dbReference type="EMBL" id="BGPR01000033">
    <property type="protein sequence ID" value="GBL83599.1"/>
    <property type="molecule type" value="Genomic_DNA"/>
</dbReference>
<name>A0A4Y2AWE8_ARAVE</name>
<organism evidence="2 3">
    <name type="scientific">Araneus ventricosus</name>
    <name type="common">Orbweaver spider</name>
    <name type="synonym">Epeira ventricosa</name>
    <dbReference type="NCBI Taxonomy" id="182803"/>
    <lineage>
        <taxon>Eukaryota</taxon>
        <taxon>Metazoa</taxon>
        <taxon>Ecdysozoa</taxon>
        <taxon>Arthropoda</taxon>
        <taxon>Chelicerata</taxon>
        <taxon>Arachnida</taxon>
        <taxon>Araneae</taxon>
        <taxon>Araneomorphae</taxon>
        <taxon>Entelegynae</taxon>
        <taxon>Araneoidea</taxon>
        <taxon>Araneidae</taxon>
        <taxon>Araneus</taxon>
    </lineage>
</organism>
<keyword evidence="3" id="KW-1185">Reference proteome</keyword>
<comment type="caution">
    <text evidence="2">The sequence shown here is derived from an EMBL/GenBank/DDBJ whole genome shotgun (WGS) entry which is preliminary data.</text>
</comment>
<dbReference type="Pfam" id="PF20700">
    <property type="entry name" value="Mutator"/>
    <property type="match status" value="1"/>
</dbReference>
<sequence>MFSVVHSKVKSAYDVNDSLNIDISVTYVATWLTCQYKSLLGIGIVVDVLTGYLVAFEIMCKVCRFCSNAADELGKDSAKFNIWYEGHRNECIINRTGSFGSMELKAAEVLWKCSTLLGFSYTAVLSDGDSKIYQHLSELKVYGDNVKISKEKCVNHVSKRLETALQNSVKEWRARGMTLGGKKTWKPE</sequence>
<accession>A0A4Y2AWE8</accession>
<dbReference type="InterPro" id="IPR049012">
    <property type="entry name" value="Mutator_transp_dom"/>
</dbReference>
<protein>
    <recommendedName>
        <fullName evidence="1">Mutator-like transposase domain-containing protein</fullName>
    </recommendedName>
</protein>
<gene>
    <name evidence="2" type="ORF">AVEN_196425_1</name>
</gene>
<evidence type="ECO:0000313" key="2">
    <source>
        <dbReference type="EMBL" id="GBL83599.1"/>
    </source>
</evidence>
<feature type="domain" description="Mutator-like transposase" evidence="1">
    <location>
        <begin position="34"/>
        <end position="170"/>
    </location>
</feature>
<reference evidence="2 3" key="1">
    <citation type="journal article" date="2019" name="Sci. Rep.">
        <title>Orb-weaving spider Araneus ventricosus genome elucidates the spidroin gene catalogue.</title>
        <authorList>
            <person name="Kono N."/>
            <person name="Nakamura H."/>
            <person name="Ohtoshi R."/>
            <person name="Moran D.A.P."/>
            <person name="Shinohara A."/>
            <person name="Yoshida Y."/>
            <person name="Fujiwara M."/>
            <person name="Mori M."/>
            <person name="Tomita M."/>
            <person name="Arakawa K."/>
        </authorList>
    </citation>
    <scope>NUCLEOTIDE SEQUENCE [LARGE SCALE GENOMIC DNA]</scope>
</reference>
<evidence type="ECO:0000259" key="1">
    <source>
        <dbReference type="Pfam" id="PF20700"/>
    </source>
</evidence>
<dbReference type="OrthoDB" id="6504945at2759"/>
<dbReference type="Proteomes" id="UP000499080">
    <property type="component" value="Unassembled WGS sequence"/>
</dbReference>
<evidence type="ECO:0000313" key="3">
    <source>
        <dbReference type="Proteomes" id="UP000499080"/>
    </source>
</evidence>
<proteinExistence type="predicted"/>